<dbReference type="Pfam" id="PF00557">
    <property type="entry name" value="Peptidase_M24"/>
    <property type="match status" value="1"/>
</dbReference>
<dbReference type="PANTHER" id="PTHR43763:SF6">
    <property type="entry name" value="XAA-PRO AMINOPEPTIDASE 1"/>
    <property type="match status" value="1"/>
</dbReference>
<dbReference type="GO" id="GO:0005737">
    <property type="term" value="C:cytoplasm"/>
    <property type="evidence" value="ECO:0007669"/>
    <property type="project" value="UniProtKB-ARBA"/>
</dbReference>
<dbReference type="RefSeq" id="WP_090166741.1">
    <property type="nucleotide sequence ID" value="NZ_FOFB01000006.1"/>
</dbReference>
<dbReference type="InterPro" id="IPR050422">
    <property type="entry name" value="X-Pro_aminopeptidase_P"/>
</dbReference>
<evidence type="ECO:0000256" key="3">
    <source>
        <dbReference type="ARBA" id="ARBA00022801"/>
    </source>
</evidence>
<dbReference type="Proteomes" id="UP000199021">
    <property type="component" value="Unassembled WGS sequence"/>
</dbReference>
<feature type="domain" description="Peptidase M24 C-terminal" evidence="6">
    <location>
        <begin position="534"/>
        <end position="594"/>
    </location>
</feature>
<dbReference type="InParanoid" id="A0A1H9DQZ3"/>
<organism evidence="7 8">
    <name type="scientific">Neolewinella agarilytica</name>
    <dbReference type="NCBI Taxonomy" id="478744"/>
    <lineage>
        <taxon>Bacteria</taxon>
        <taxon>Pseudomonadati</taxon>
        <taxon>Bacteroidota</taxon>
        <taxon>Saprospiria</taxon>
        <taxon>Saprospirales</taxon>
        <taxon>Lewinellaceae</taxon>
        <taxon>Neolewinella</taxon>
    </lineage>
</organism>
<dbReference type="Pfam" id="PF16189">
    <property type="entry name" value="Creatinase_N_2"/>
    <property type="match status" value="1"/>
</dbReference>
<dbReference type="FunFam" id="3.40.350.10:FF:000003">
    <property type="entry name" value="Xaa-pro aminopeptidase P"/>
    <property type="match status" value="1"/>
</dbReference>
<keyword evidence="8" id="KW-1185">Reference proteome</keyword>
<proteinExistence type="inferred from homology"/>
<dbReference type="SUPFAM" id="SSF53092">
    <property type="entry name" value="Creatinase/prolidase N-terminal domain"/>
    <property type="match status" value="2"/>
</dbReference>
<protein>
    <submittedName>
        <fullName evidence="7">Xaa-Pro aminopeptidase</fullName>
    </submittedName>
</protein>
<dbReference type="Gene3D" id="3.90.230.10">
    <property type="entry name" value="Creatinase/methionine aminopeptidase superfamily"/>
    <property type="match status" value="1"/>
</dbReference>
<dbReference type="PANTHER" id="PTHR43763">
    <property type="entry name" value="XAA-PRO AMINOPEPTIDASE 1"/>
    <property type="match status" value="1"/>
</dbReference>
<evidence type="ECO:0000313" key="7">
    <source>
        <dbReference type="EMBL" id="SEQ15940.1"/>
    </source>
</evidence>
<dbReference type="GO" id="GO:0046872">
    <property type="term" value="F:metal ion binding"/>
    <property type="evidence" value="ECO:0007669"/>
    <property type="project" value="UniProtKB-KW"/>
</dbReference>
<name>A0A1H9DQZ3_9BACT</name>
<dbReference type="CDD" id="cd01085">
    <property type="entry name" value="APP"/>
    <property type="match status" value="1"/>
</dbReference>
<feature type="domain" description="Peptidase M24" evidence="4">
    <location>
        <begin position="313"/>
        <end position="529"/>
    </location>
</feature>
<evidence type="ECO:0000256" key="2">
    <source>
        <dbReference type="ARBA" id="ARBA00022723"/>
    </source>
</evidence>
<evidence type="ECO:0000259" key="6">
    <source>
        <dbReference type="Pfam" id="PF16188"/>
    </source>
</evidence>
<dbReference type="OrthoDB" id="9806388at2"/>
<keyword evidence="2" id="KW-0479">Metal-binding</keyword>
<comment type="similarity">
    <text evidence="1">Belongs to the peptidase M24B family.</text>
</comment>
<evidence type="ECO:0000313" key="8">
    <source>
        <dbReference type="Proteomes" id="UP000199021"/>
    </source>
</evidence>
<dbReference type="InterPro" id="IPR033740">
    <property type="entry name" value="Pept_M24B"/>
</dbReference>
<dbReference type="Gene3D" id="3.40.350.10">
    <property type="entry name" value="Creatinase/prolidase N-terminal domain"/>
    <property type="match status" value="2"/>
</dbReference>
<dbReference type="InterPro" id="IPR029149">
    <property type="entry name" value="Creatin/AminoP/Spt16_N"/>
</dbReference>
<evidence type="ECO:0000256" key="1">
    <source>
        <dbReference type="ARBA" id="ARBA00008766"/>
    </source>
</evidence>
<dbReference type="InterPro" id="IPR000994">
    <property type="entry name" value="Pept_M24"/>
</dbReference>
<dbReference type="AlphaFoldDB" id="A0A1H9DQZ3"/>
<dbReference type="Pfam" id="PF16188">
    <property type="entry name" value="Peptidase_M24_C"/>
    <property type="match status" value="1"/>
</dbReference>
<feature type="domain" description="Creatinase N-terminal" evidence="5">
    <location>
        <begin position="7"/>
        <end position="135"/>
    </location>
</feature>
<dbReference type="GO" id="GO:0070006">
    <property type="term" value="F:metalloaminopeptidase activity"/>
    <property type="evidence" value="ECO:0007669"/>
    <property type="project" value="InterPro"/>
</dbReference>
<keyword evidence="7" id="KW-0031">Aminopeptidase</keyword>
<evidence type="ECO:0000259" key="5">
    <source>
        <dbReference type="Pfam" id="PF01321"/>
    </source>
</evidence>
<dbReference type="STRING" id="478744.SAMN05444359_106100"/>
<dbReference type="InterPro" id="IPR036005">
    <property type="entry name" value="Creatinase/aminopeptidase-like"/>
</dbReference>
<dbReference type="FunFam" id="3.90.230.10:FF:000009">
    <property type="entry name" value="xaa-Pro aminopeptidase 2"/>
    <property type="match status" value="1"/>
</dbReference>
<sequence length="594" mass="66154">MTVQDKLSALRKAMLENQIDAYIVPSTDPHQSEYPADRWASRKWLSGFTGSAGTLVVTLHEAKLWTDSRYFLQANTELAGTSIELMKDRLPETPSIEDWLGSTLLDGQTVGADGRVISAQTARRMEKKLSEHQLKLVKDDDLLRRIWADRPAVPSRPVFEHAPDFSGEPWQERLTRLTEWMTEHELDYYVVSALDEVAWLLNLRGSDIDHNPLCVAYFVAGRRGDHALFAAPRLEFSLWTEKTPDGHTLETHPYEQISSYLRRTNAINADIGLDPATISDRLCMHAGETKTTQLASPIPGWKAIKNETALGHLRETMAHDAVALLRLRRWLDGAIAEGINEHEVELKLSELRGQHSHYVTDSFTAIVGYGGNGAIVHYRAPEEGSAELKAEGILLLDSGGQYHTGTTDITRTFAIGPVTEEMRRNHTLVLQGHIDLGTARFPAGTTGVQLDAFARRPLWSEGLDYGHGTGHGVGFFLNVHEGPAGILQNPRAAKGQLALRSGMVLSNEPGYYKTGEYGIRVENLVVVREADAEGFLEFETITLFPIERALIVKEMLSPGQIAWVNEYHAMVLERVSPLLEGEELEWLTEACAEL</sequence>
<gene>
    <name evidence="7" type="ORF">SAMN05444359_106100</name>
</gene>
<dbReference type="InterPro" id="IPR032416">
    <property type="entry name" value="Peptidase_M24_C"/>
</dbReference>
<keyword evidence="7" id="KW-0645">Protease</keyword>
<dbReference type="Pfam" id="PF01321">
    <property type="entry name" value="Creatinase_N"/>
    <property type="match status" value="1"/>
</dbReference>
<keyword evidence="3" id="KW-0378">Hydrolase</keyword>
<evidence type="ECO:0000259" key="4">
    <source>
        <dbReference type="Pfam" id="PF00557"/>
    </source>
</evidence>
<reference evidence="8" key="1">
    <citation type="submission" date="2016-10" db="EMBL/GenBank/DDBJ databases">
        <authorList>
            <person name="Varghese N."/>
            <person name="Submissions S."/>
        </authorList>
    </citation>
    <scope>NUCLEOTIDE SEQUENCE [LARGE SCALE GENOMIC DNA]</scope>
    <source>
        <strain evidence="8">DSM 24740</strain>
    </source>
</reference>
<accession>A0A1H9DQZ3</accession>
<dbReference type="SUPFAM" id="SSF55920">
    <property type="entry name" value="Creatinase/aminopeptidase"/>
    <property type="match status" value="1"/>
</dbReference>
<dbReference type="InterPro" id="IPR000587">
    <property type="entry name" value="Creatinase_N"/>
</dbReference>
<dbReference type="EMBL" id="FOFB01000006">
    <property type="protein sequence ID" value="SEQ15940.1"/>
    <property type="molecule type" value="Genomic_DNA"/>
</dbReference>